<dbReference type="PRINTS" id="PR00956">
    <property type="entry name" value="FLGMOTORFLIN"/>
</dbReference>
<dbReference type="GO" id="GO:0006935">
    <property type="term" value="P:chemotaxis"/>
    <property type="evidence" value="ECO:0007669"/>
    <property type="project" value="InterPro"/>
</dbReference>
<reference evidence="3 4" key="1">
    <citation type="submission" date="2016-10" db="EMBL/GenBank/DDBJ databases">
        <authorList>
            <person name="de Groot N.N."/>
        </authorList>
    </citation>
    <scope>NUCLEOTIDE SEQUENCE [LARGE SCALE GENOMIC DNA]</scope>
    <source>
        <strain evidence="3 4">DSM 22220</strain>
    </source>
</reference>
<gene>
    <name evidence="3" type="ORF">SAMN05421538_103178</name>
</gene>
<dbReference type="InterPro" id="IPR001543">
    <property type="entry name" value="FliN-like_C"/>
</dbReference>
<dbReference type="GO" id="GO:0071973">
    <property type="term" value="P:bacterial-type flagellum-dependent cell motility"/>
    <property type="evidence" value="ECO:0007669"/>
    <property type="project" value="InterPro"/>
</dbReference>
<dbReference type="Pfam" id="PF01052">
    <property type="entry name" value="FliMN_C"/>
    <property type="match status" value="1"/>
</dbReference>
<dbReference type="GO" id="GO:0003774">
    <property type="term" value="F:cytoskeletal motor activity"/>
    <property type="evidence" value="ECO:0007669"/>
    <property type="project" value="InterPro"/>
</dbReference>
<name>A0A1G6Z816_9RHOB</name>
<evidence type="ECO:0000259" key="2">
    <source>
        <dbReference type="Pfam" id="PF01052"/>
    </source>
</evidence>
<keyword evidence="4" id="KW-1185">Reference proteome</keyword>
<dbReference type="GO" id="GO:0009425">
    <property type="term" value="C:bacterial-type flagellum basal body"/>
    <property type="evidence" value="ECO:0007669"/>
    <property type="project" value="InterPro"/>
</dbReference>
<protein>
    <submittedName>
        <fullName evidence="3">Flagellar motor switch protein FliN/FliY</fullName>
    </submittedName>
</protein>
<keyword evidence="3" id="KW-0282">Flagellum</keyword>
<dbReference type="Gene3D" id="2.30.330.10">
    <property type="entry name" value="SpoA-like"/>
    <property type="match status" value="1"/>
</dbReference>
<evidence type="ECO:0000313" key="3">
    <source>
        <dbReference type="EMBL" id="SDD98423.1"/>
    </source>
</evidence>
<dbReference type="EMBL" id="FNAH01000003">
    <property type="protein sequence ID" value="SDD98423.1"/>
    <property type="molecule type" value="Genomic_DNA"/>
</dbReference>
<dbReference type="InterPro" id="IPR036429">
    <property type="entry name" value="SpoA-like_sf"/>
</dbReference>
<evidence type="ECO:0000256" key="1">
    <source>
        <dbReference type="ARBA" id="ARBA00009226"/>
    </source>
</evidence>
<keyword evidence="3" id="KW-0969">Cilium</keyword>
<dbReference type="InterPro" id="IPR001172">
    <property type="entry name" value="FliN_T3SS_HrcQb"/>
</dbReference>
<feature type="domain" description="Flagellar motor switch protein FliN-like C-terminal" evidence="2">
    <location>
        <begin position="10"/>
        <end position="66"/>
    </location>
</feature>
<proteinExistence type="inferred from homology"/>
<evidence type="ECO:0000313" key="4">
    <source>
        <dbReference type="Proteomes" id="UP000199344"/>
    </source>
</evidence>
<dbReference type="STRING" id="591205.SAMN05421538_103178"/>
<organism evidence="3 4">
    <name type="scientific">Paracoccus isoporae</name>
    <dbReference type="NCBI Taxonomy" id="591205"/>
    <lineage>
        <taxon>Bacteria</taxon>
        <taxon>Pseudomonadati</taxon>
        <taxon>Pseudomonadota</taxon>
        <taxon>Alphaproteobacteria</taxon>
        <taxon>Rhodobacterales</taxon>
        <taxon>Paracoccaceae</taxon>
        <taxon>Paracoccus</taxon>
    </lineage>
</organism>
<dbReference type="RefSeq" id="WP_245727159.1">
    <property type="nucleotide sequence ID" value="NZ_FNAH01000003.1"/>
</dbReference>
<dbReference type="Proteomes" id="UP000199344">
    <property type="component" value="Unassembled WGS sequence"/>
</dbReference>
<dbReference type="AlphaFoldDB" id="A0A1G6Z816"/>
<comment type="similarity">
    <text evidence="1">Belongs to the FliN/MopA/SpaO family.</text>
</comment>
<dbReference type="SUPFAM" id="SSF101801">
    <property type="entry name" value="Surface presentation of antigens (SPOA)"/>
    <property type="match status" value="1"/>
</dbReference>
<keyword evidence="3" id="KW-0966">Cell projection</keyword>
<accession>A0A1G6Z816</accession>
<sequence length="86" mass="9226">MDQASIIATEQIPVEVTIRIGRRRMTVAEIAALRESDVIPLEQTLAEQVELCVGDHVIATAELVAGEDEEAPLMLRISDAKGAEAG</sequence>